<dbReference type="EMBL" id="VSSQ01018918">
    <property type="protein sequence ID" value="MPM62540.1"/>
    <property type="molecule type" value="Genomic_DNA"/>
</dbReference>
<sequence>MLRTDILRIDARLARRDDQNVLDAHLLQFGTDAFLTVGNVLQRFLAEREVPKRNAQVVVIGEIIPAFAADIDGRSGRGVKNAKLHSGSHS</sequence>
<comment type="caution">
    <text evidence="1">The sequence shown here is derived from an EMBL/GenBank/DDBJ whole genome shotgun (WGS) entry which is preliminary data.</text>
</comment>
<evidence type="ECO:0000313" key="1">
    <source>
        <dbReference type="EMBL" id="MPM62540.1"/>
    </source>
</evidence>
<dbReference type="AlphaFoldDB" id="A0A645BAN7"/>
<proteinExistence type="predicted"/>
<reference evidence="1" key="1">
    <citation type="submission" date="2019-08" db="EMBL/GenBank/DDBJ databases">
        <authorList>
            <person name="Kucharzyk K."/>
            <person name="Murdoch R.W."/>
            <person name="Higgins S."/>
            <person name="Loffler F."/>
        </authorList>
    </citation>
    <scope>NUCLEOTIDE SEQUENCE</scope>
</reference>
<gene>
    <name evidence="1" type="ORF">SDC9_109413</name>
</gene>
<protein>
    <submittedName>
        <fullName evidence="1">Uncharacterized protein</fullName>
    </submittedName>
</protein>
<name>A0A645BAN7_9ZZZZ</name>
<organism evidence="1">
    <name type="scientific">bioreactor metagenome</name>
    <dbReference type="NCBI Taxonomy" id="1076179"/>
    <lineage>
        <taxon>unclassified sequences</taxon>
        <taxon>metagenomes</taxon>
        <taxon>ecological metagenomes</taxon>
    </lineage>
</organism>
<accession>A0A645BAN7</accession>